<sequence length="115" mass="12003">MTALRFGLLLAAGLLVAAAPPQRAAAPARYAAGAVQADTLRAQVRAGETLIVALPASVGGAEATYRVVEAPALSWLVDRSFMWRTLPNERGSLPVVFERTGVAPGEVVLLVEIVP</sequence>
<evidence type="ECO:0000313" key="2">
    <source>
        <dbReference type="EMBL" id="MDT0630511.1"/>
    </source>
</evidence>
<keyword evidence="3" id="KW-1185">Reference proteome</keyword>
<feature type="signal peptide" evidence="1">
    <location>
        <begin position="1"/>
        <end position="24"/>
    </location>
</feature>
<dbReference type="EMBL" id="JAVRHT010000002">
    <property type="protein sequence ID" value="MDT0630511.1"/>
    <property type="molecule type" value="Genomic_DNA"/>
</dbReference>
<comment type="caution">
    <text evidence="2">The sequence shown here is derived from an EMBL/GenBank/DDBJ whole genome shotgun (WGS) entry which is preliminary data.</text>
</comment>
<evidence type="ECO:0000256" key="1">
    <source>
        <dbReference type="SAM" id="SignalP"/>
    </source>
</evidence>
<name>A0ABU3BML0_9BACT</name>
<proteinExistence type="predicted"/>
<reference evidence="2 3" key="1">
    <citation type="submission" date="2023-09" db="EMBL/GenBank/DDBJ databases">
        <authorList>
            <person name="Rey-Velasco X."/>
        </authorList>
    </citation>
    <scope>NUCLEOTIDE SEQUENCE [LARGE SCALE GENOMIC DNA]</scope>
    <source>
        <strain evidence="2 3">F394</strain>
    </source>
</reference>
<protein>
    <submittedName>
        <fullName evidence="2">Uncharacterized protein</fullName>
    </submittedName>
</protein>
<feature type="chain" id="PRO_5046904627" evidence="1">
    <location>
        <begin position="25"/>
        <end position="115"/>
    </location>
</feature>
<organism evidence="2 3">
    <name type="scientific">Rubrivirga litoralis</name>
    <dbReference type="NCBI Taxonomy" id="3075598"/>
    <lineage>
        <taxon>Bacteria</taxon>
        <taxon>Pseudomonadati</taxon>
        <taxon>Rhodothermota</taxon>
        <taxon>Rhodothermia</taxon>
        <taxon>Rhodothermales</taxon>
        <taxon>Rubricoccaceae</taxon>
        <taxon>Rubrivirga</taxon>
    </lineage>
</organism>
<accession>A0ABU3BML0</accession>
<keyword evidence="1" id="KW-0732">Signal</keyword>
<gene>
    <name evidence="2" type="ORF">RM540_02020</name>
</gene>
<dbReference type="Proteomes" id="UP001267426">
    <property type="component" value="Unassembled WGS sequence"/>
</dbReference>
<dbReference type="RefSeq" id="WP_311661657.1">
    <property type="nucleotide sequence ID" value="NZ_JAVRHT010000002.1"/>
</dbReference>
<evidence type="ECO:0000313" key="3">
    <source>
        <dbReference type="Proteomes" id="UP001267426"/>
    </source>
</evidence>